<dbReference type="GO" id="GO:0005829">
    <property type="term" value="C:cytosol"/>
    <property type="evidence" value="ECO:0007669"/>
    <property type="project" value="TreeGrafter"/>
</dbReference>
<dbReference type="Gene3D" id="3.40.367.20">
    <property type="match status" value="2"/>
</dbReference>
<reference evidence="21" key="1">
    <citation type="journal article" date="2022" name="bioRxiv">
        <title>Sequencing and chromosome-scale assembly of the giantPleurodeles waltlgenome.</title>
        <authorList>
            <person name="Brown T."/>
            <person name="Elewa A."/>
            <person name="Iarovenko S."/>
            <person name="Subramanian E."/>
            <person name="Araus A.J."/>
            <person name="Petzold A."/>
            <person name="Susuki M."/>
            <person name="Suzuki K.-i.T."/>
            <person name="Hayashi T."/>
            <person name="Toyoda A."/>
            <person name="Oliveira C."/>
            <person name="Osipova E."/>
            <person name="Leigh N.D."/>
            <person name="Simon A."/>
            <person name="Yun M.H."/>
        </authorList>
    </citation>
    <scope>NUCLEOTIDE SEQUENCE</scope>
    <source>
        <strain evidence="21">20211129_DDA</strain>
        <tissue evidence="21">Liver</tissue>
    </source>
</reference>
<evidence type="ECO:0000313" key="21">
    <source>
        <dbReference type="EMBL" id="KAJ1126449.1"/>
    </source>
</evidence>
<evidence type="ECO:0000256" key="2">
    <source>
        <dbReference type="ARBA" id="ARBA00004496"/>
    </source>
</evidence>
<dbReference type="EMBL" id="JANPWB010000011">
    <property type="protein sequence ID" value="KAJ1126449.1"/>
    <property type="molecule type" value="Genomic_DNA"/>
</dbReference>
<dbReference type="GO" id="GO:0006006">
    <property type="term" value="P:glucose metabolic process"/>
    <property type="evidence" value="ECO:0007669"/>
    <property type="project" value="TreeGrafter"/>
</dbReference>
<evidence type="ECO:0000256" key="11">
    <source>
        <dbReference type="ARBA" id="ARBA00022777"/>
    </source>
</evidence>
<dbReference type="EC" id="2.7.1.1" evidence="6"/>
<evidence type="ECO:0000313" key="22">
    <source>
        <dbReference type="Proteomes" id="UP001066276"/>
    </source>
</evidence>
<dbReference type="InterPro" id="IPR022672">
    <property type="entry name" value="Hexokinase_N"/>
</dbReference>
<feature type="domain" description="Hexokinase C-terminal" evidence="20">
    <location>
        <begin position="297"/>
        <end position="530"/>
    </location>
</feature>
<evidence type="ECO:0000256" key="1">
    <source>
        <dbReference type="ARBA" id="ARBA00004318"/>
    </source>
</evidence>
<dbReference type="GO" id="GO:0031966">
    <property type="term" value="C:mitochondrial membrane"/>
    <property type="evidence" value="ECO:0007669"/>
    <property type="project" value="UniProtKB-SubCell"/>
</dbReference>
<feature type="domain" description="Hexokinase N-terminal" evidence="19">
    <location>
        <begin position="93"/>
        <end position="290"/>
    </location>
</feature>
<evidence type="ECO:0000256" key="7">
    <source>
        <dbReference type="ARBA" id="ARBA00022490"/>
    </source>
</evidence>
<comment type="caution">
    <text evidence="21">The sequence shown here is derived from an EMBL/GenBank/DDBJ whole genome shotgun (WGS) entry which is preliminary data.</text>
</comment>
<dbReference type="Pfam" id="PF03727">
    <property type="entry name" value="Hexokinase_2"/>
    <property type="match status" value="2"/>
</dbReference>
<comment type="catalytic activity">
    <reaction evidence="17">
        <text>D-glucose + ATP = D-glucose 6-phosphate + ADP + H(+)</text>
        <dbReference type="Rhea" id="RHEA:17825"/>
        <dbReference type="ChEBI" id="CHEBI:4167"/>
        <dbReference type="ChEBI" id="CHEBI:15378"/>
        <dbReference type="ChEBI" id="CHEBI:30616"/>
        <dbReference type="ChEBI" id="CHEBI:61548"/>
        <dbReference type="ChEBI" id="CHEBI:456216"/>
        <dbReference type="EC" id="2.7.1.1"/>
    </reaction>
    <physiologicalReaction direction="left-to-right" evidence="17">
        <dbReference type="Rhea" id="RHEA:17826"/>
    </physiologicalReaction>
</comment>
<evidence type="ECO:0000259" key="19">
    <source>
        <dbReference type="Pfam" id="PF00349"/>
    </source>
</evidence>
<dbReference type="FunFam" id="3.40.367.20:FF:000001">
    <property type="entry name" value="Hexokinase 1"/>
    <property type="match status" value="1"/>
</dbReference>
<dbReference type="GO" id="GO:0008865">
    <property type="term" value="F:fructokinase activity"/>
    <property type="evidence" value="ECO:0007669"/>
    <property type="project" value="TreeGrafter"/>
</dbReference>
<gene>
    <name evidence="21" type="ORF">NDU88_004856</name>
</gene>
<keyword evidence="10" id="KW-0547">Nucleotide-binding</keyword>
<dbReference type="Pfam" id="PF00349">
    <property type="entry name" value="Hexokinase_1"/>
    <property type="match status" value="2"/>
</dbReference>
<keyword evidence="14" id="KW-0472">Membrane</keyword>
<keyword evidence="22" id="KW-1185">Reference proteome</keyword>
<comment type="similarity">
    <text evidence="5">Belongs to the hexokinase family.</text>
</comment>
<evidence type="ECO:0000256" key="13">
    <source>
        <dbReference type="ARBA" id="ARBA00023128"/>
    </source>
</evidence>
<evidence type="ECO:0000256" key="16">
    <source>
        <dbReference type="ARBA" id="ARBA00044613"/>
    </source>
</evidence>
<evidence type="ECO:0000256" key="3">
    <source>
        <dbReference type="ARBA" id="ARBA00004888"/>
    </source>
</evidence>
<dbReference type="FunFam" id="3.30.420.40:FF:000015">
    <property type="entry name" value="Hexokinase 1"/>
    <property type="match status" value="2"/>
</dbReference>
<feature type="region of interest" description="Disordered" evidence="18">
    <location>
        <begin position="1"/>
        <end position="30"/>
    </location>
</feature>
<dbReference type="InterPro" id="IPR001312">
    <property type="entry name" value="Hexokinase"/>
</dbReference>
<evidence type="ECO:0000259" key="20">
    <source>
        <dbReference type="Pfam" id="PF03727"/>
    </source>
</evidence>
<feature type="domain" description="Hexokinase N-terminal" evidence="19">
    <location>
        <begin position="541"/>
        <end position="738"/>
    </location>
</feature>
<evidence type="ECO:0000256" key="17">
    <source>
        <dbReference type="ARBA" id="ARBA00048160"/>
    </source>
</evidence>
<feature type="domain" description="Hexokinase C-terminal" evidence="20">
    <location>
        <begin position="745"/>
        <end position="941"/>
    </location>
</feature>
<dbReference type="PANTHER" id="PTHR19443:SF84">
    <property type="entry name" value="PHOSPHOTRANSFERASE"/>
    <property type="match status" value="1"/>
</dbReference>
<dbReference type="SUPFAM" id="SSF53067">
    <property type="entry name" value="Actin-like ATPase domain"/>
    <property type="match status" value="4"/>
</dbReference>
<proteinExistence type="inferred from homology"/>
<keyword evidence="8" id="KW-0808">Transferase</keyword>
<keyword evidence="11" id="KW-0418">Kinase</keyword>
<dbReference type="PROSITE" id="PS00378">
    <property type="entry name" value="HEXOKINASE_1"/>
    <property type="match status" value="2"/>
</dbReference>
<keyword evidence="15" id="KW-0324">Glycolysis</keyword>
<dbReference type="InterPro" id="IPR043129">
    <property type="entry name" value="ATPase_NBD"/>
</dbReference>
<evidence type="ECO:0000256" key="14">
    <source>
        <dbReference type="ARBA" id="ARBA00023136"/>
    </source>
</evidence>
<dbReference type="GO" id="GO:0004340">
    <property type="term" value="F:glucokinase activity"/>
    <property type="evidence" value="ECO:0007669"/>
    <property type="project" value="TreeGrafter"/>
</dbReference>
<evidence type="ECO:0000256" key="8">
    <source>
        <dbReference type="ARBA" id="ARBA00022679"/>
    </source>
</evidence>
<accession>A0AAV7PF88</accession>
<comment type="pathway">
    <text evidence="4">Carbohydrate metabolism; hexose metabolism.</text>
</comment>
<evidence type="ECO:0000256" key="12">
    <source>
        <dbReference type="ARBA" id="ARBA00022840"/>
    </source>
</evidence>
<organism evidence="21 22">
    <name type="scientific">Pleurodeles waltl</name>
    <name type="common">Iberian ribbed newt</name>
    <dbReference type="NCBI Taxonomy" id="8319"/>
    <lineage>
        <taxon>Eukaryota</taxon>
        <taxon>Metazoa</taxon>
        <taxon>Chordata</taxon>
        <taxon>Craniata</taxon>
        <taxon>Vertebrata</taxon>
        <taxon>Euteleostomi</taxon>
        <taxon>Amphibia</taxon>
        <taxon>Batrachia</taxon>
        <taxon>Caudata</taxon>
        <taxon>Salamandroidea</taxon>
        <taxon>Salamandridae</taxon>
        <taxon>Pleurodelinae</taxon>
        <taxon>Pleurodeles</taxon>
    </lineage>
</organism>
<dbReference type="GO" id="GO:0005536">
    <property type="term" value="F:D-glucose binding"/>
    <property type="evidence" value="ECO:0007669"/>
    <property type="project" value="InterPro"/>
</dbReference>
<feature type="region of interest" description="Disordered" evidence="18">
    <location>
        <begin position="61"/>
        <end position="87"/>
    </location>
</feature>
<evidence type="ECO:0000256" key="4">
    <source>
        <dbReference type="ARBA" id="ARBA00005028"/>
    </source>
</evidence>
<dbReference type="InterPro" id="IPR019807">
    <property type="entry name" value="Hexokinase_BS"/>
</dbReference>
<keyword evidence="7" id="KW-0963">Cytoplasm</keyword>
<dbReference type="PROSITE" id="PS51748">
    <property type="entry name" value="HEXOKINASE_2"/>
    <property type="match status" value="2"/>
</dbReference>
<dbReference type="GO" id="GO:0005524">
    <property type="term" value="F:ATP binding"/>
    <property type="evidence" value="ECO:0007669"/>
    <property type="project" value="UniProtKB-KW"/>
</dbReference>
<dbReference type="AlphaFoldDB" id="A0AAV7PF88"/>
<name>A0AAV7PF88_PLEWA</name>
<dbReference type="PRINTS" id="PR00475">
    <property type="entry name" value="HEXOKINASE"/>
</dbReference>
<evidence type="ECO:0000256" key="5">
    <source>
        <dbReference type="ARBA" id="ARBA00009225"/>
    </source>
</evidence>
<keyword evidence="12" id="KW-0067">ATP-binding</keyword>
<evidence type="ECO:0000256" key="18">
    <source>
        <dbReference type="SAM" id="MobiDB-lite"/>
    </source>
</evidence>
<dbReference type="InterPro" id="IPR022673">
    <property type="entry name" value="Hexokinase_C"/>
</dbReference>
<dbReference type="Proteomes" id="UP001066276">
    <property type="component" value="Chromosome 7"/>
</dbReference>
<evidence type="ECO:0000256" key="6">
    <source>
        <dbReference type="ARBA" id="ARBA00012324"/>
    </source>
</evidence>
<protein>
    <recommendedName>
        <fullName evidence="6">hexokinase</fullName>
        <ecNumber evidence="6">2.7.1.1</ecNumber>
    </recommendedName>
</protein>
<dbReference type="Gene3D" id="3.30.420.40">
    <property type="match status" value="2"/>
</dbReference>
<sequence length="941" mass="103541">MKRGGVGTTRSTVHARAASLPVREAPERDQELAGIRLSERSHPRMNDSLDCHAPCSNGDHCPEPLSSSCPHGKDVNTPSSKGKAVNKGPKDEVQLLLQPLDLSLEALADVRDIMLENMDRGLKKEGAASSALKMLPTYVRSTPDGTERGHFLALDLGGTNFRVLQVKVAEDGEHGVEIESEIYAIPQEIMIGSGTQLFDHIAGCLSRFLDRFHLKQKTLPLGFTFSFPCQQTELDKSMLISWTKGFQCSGVVGEDVVKMLRDAIRRRGDYDINVIAIVNDTVGTMMSCGYSDHSCEVGLIVGTGSNACYMEELRNVERLEGDEGRMCVNMEWGAFGDDGALAHIQTEFDHQVDQESLNPGKQSFEKMISGMYMGEIARLVMVKLAAQGLLFQRGATPALLTKGSFETKHVSAVEDDTCGLDGVKKVLSQFGLQASDEDCLKVRMVCSMVSTRSARLCAAGLAAIVTRIQKNRGLTELHTTVGVDGTVYKKHPKFSQRLHGALQELAPNCTVKFMLSEDGSGKGAAMVTAVASRLAVQREQINDTLAPFRLSQEQLQQVQARMMAEMERGLRKATHDVPGLRMLPTFVRATPDGTERGDFLALDLGGTNFRVLLVQVRSREEGGMRILSEAYKLPEAVIQGTGTQLFDHIVDCIIDFQKSQGLLGRKLPLGFTFSFPCKQTRLDEAFLIHWTKGFKASDCEGRDVAELLRDAVRRKKSIELDVVAIVNDTVGTMMSCGYECPRCEVGLIVGTGSNACYMEELRNVELVDGDTGRMCVNMEWGAFGDKGGLDDLFTSFDREVDSVSINPGKQKYEKMISGMYLGEIVRKILLDLTKKGILFRGRISERLNKRDIFQTKFLSEIERDSLALLQVRAILTDLGLQSTCDDSIIVKEVCQTISQRAARLCGAGIAAVVEKIRRNRCLDHLSVTIGVDGTLYKLHPQ</sequence>
<keyword evidence="13" id="KW-0496">Mitochondrion</keyword>
<comment type="pathway">
    <text evidence="3">Carbohydrate degradation; glycolysis; D-glyceraldehyde 3-phosphate and glycerone phosphate from D-glucose: step 1/4.</text>
</comment>
<evidence type="ECO:0000256" key="9">
    <source>
        <dbReference type="ARBA" id="ARBA00022737"/>
    </source>
</evidence>
<comment type="subcellular location">
    <subcellularLocation>
        <location evidence="2">Cytoplasm</location>
    </subcellularLocation>
    <subcellularLocation>
        <location evidence="1">Mitochondrion membrane</location>
        <topology evidence="1">Peripheral membrane protein</topology>
    </subcellularLocation>
</comment>
<keyword evidence="9" id="KW-0677">Repeat</keyword>
<comment type="catalytic activity">
    <reaction evidence="16">
        <text>a D-hexose + ATP = a D-hexose 6-phosphate + ADP + H(+)</text>
        <dbReference type="Rhea" id="RHEA:22740"/>
        <dbReference type="ChEBI" id="CHEBI:4194"/>
        <dbReference type="ChEBI" id="CHEBI:15378"/>
        <dbReference type="ChEBI" id="CHEBI:30616"/>
        <dbReference type="ChEBI" id="CHEBI:229467"/>
        <dbReference type="ChEBI" id="CHEBI:456216"/>
        <dbReference type="EC" id="2.7.1.1"/>
    </reaction>
    <physiologicalReaction direction="left-to-right" evidence="16">
        <dbReference type="Rhea" id="RHEA:22741"/>
    </physiologicalReaction>
</comment>
<dbReference type="PANTHER" id="PTHR19443">
    <property type="entry name" value="HEXOKINASE"/>
    <property type="match status" value="1"/>
</dbReference>
<evidence type="ECO:0000256" key="10">
    <source>
        <dbReference type="ARBA" id="ARBA00022741"/>
    </source>
</evidence>
<dbReference type="GO" id="GO:0006096">
    <property type="term" value="P:glycolytic process"/>
    <property type="evidence" value="ECO:0007669"/>
    <property type="project" value="UniProtKB-KW"/>
</dbReference>
<dbReference type="GO" id="GO:0001678">
    <property type="term" value="P:intracellular glucose homeostasis"/>
    <property type="evidence" value="ECO:0007669"/>
    <property type="project" value="InterPro"/>
</dbReference>
<evidence type="ECO:0000256" key="15">
    <source>
        <dbReference type="ARBA" id="ARBA00023152"/>
    </source>
</evidence>
<dbReference type="FunFam" id="3.40.367.20:FF:000020">
    <property type="entry name" value="Hexokinase-1"/>
    <property type="match status" value="1"/>
</dbReference>